<dbReference type="SUPFAM" id="SSF53756">
    <property type="entry name" value="UDP-Glycosyltransferase/glycogen phosphorylase"/>
    <property type="match status" value="1"/>
</dbReference>
<evidence type="ECO:0000313" key="3">
    <source>
        <dbReference type="Proteomes" id="UP000245911"/>
    </source>
</evidence>
<dbReference type="Pfam" id="PF00534">
    <property type="entry name" value="Glycos_transf_1"/>
    <property type="match status" value="1"/>
</dbReference>
<dbReference type="AlphaFoldDB" id="A0A2T8HSQ0"/>
<name>A0A2T8HSQ0_9RHOB</name>
<dbReference type="Proteomes" id="UP000245911">
    <property type="component" value="Unassembled WGS sequence"/>
</dbReference>
<evidence type="ECO:0000313" key="2">
    <source>
        <dbReference type="EMBL" id="PVH28332.1"/>
    </source>
</evidence>
<dbReference type="EMBL" id="QDKM01000005">
    <property type="protein sequence ID" value="PVH28332.1"/>
    <property type="molecule type" value="Genomic_DNA"/>
</dbReference>
<proteinExistence type="predicted"/>
<accession>A0A2T8HSQ0</accession>
<organism evidence="2 3">
    <name type="scientific">Pararhodobacter oceanensis</name>
    <dbReference type="NCBI Taxonomy" id="2172121"/>
    <lineage>
        <taxon>Bacteria</taxon>
        <taxon>Pseudomonadati</taxon>
        <taxon>Pseudomonadota</taxon>
        <taxon>Alphaproteobacteria</taxon>
        <taxon>Rhodobacterales</taxon>
        <taxon>Paracoccaceae</taxon>
        <taxon>Pararhodobacter</taxon>
    </lineage>
</organism>
<reference evidence="2 3" key="1">
    <citation type="submission" date="2018-04" db="EMBL/GenBank/DDBJ databases">
        <title>Pararhodobacter oceanense sp. nov., isolated from marine intertidal sediment.</title>
        <authorList>
            <person name="Wang X.-L."/>
            <person name="Du Z.-J."/>
        </authorList>
    </citation>
    <scope>NUCLEOTIDE SEQUENCE [LARGE SCALE GENOMIC DNA]</scope>
    <source>
        <strain evidence="2 3">AM505</strain>
    </source>
</reference>
<keyword evidence="3" id="KW-1185">Reference proteome</keyword>
<dbReference type="InterPro" id="IPR001296">
    <property type="entry name" value="Glyco_trans_1"/>
</dbReference>
<feature type="domain" description="Glycosyl transferase family 1" evidence="1">
    <location>
        <begin position="211"/>
        <end position="363"/>
    </location>
</feature>
<dbReference type="OrthoDB" id="503550at2"/>
<sequence length="391" mass="43435">MTSLLMLSPAPLAEVVAGEVVLDVKFVEGMKLHSLLWPGKLRCVLWRGPHRIDEPMRYSLAQLGFELIILDHGAPVPDLLLDEAALVYCSADDMKHLDLPQAMSGRFGKLVYTIEQSLSGRMASGIAQQAKLRRRIGSAVFNLRHERRLRRALAQADGIHCNGYPAARAYQRLNGNPLRYLDNRMRTPMLARRSEHQIRTRRVLSGAPLRFLWYGALTPESRVLDYLPIACLMAQRGLPFELEIIGSGPLAGRLQDGISALGLGAQMRLLPPQPFDVNLIPRMRQRADIFLSTRRLPTPLSSYVEALGCGLPILGTRNAMWSRLHAASNAGWLVGRGGAGAMLRAIERLHEDRGAVVKASQNAVDFARAHSFETVFAQRMTHLRALVHADD</sequence>
<dbReference type="GO" id="GO:0016757">
    <property type="term" value="F:glycosyltransferase activity"/>
    <property type="evidence" value="ECO:0007669"/>
    <property type="project" value="InterPro"/>
</dbReference>
<dbReference type="Gene3D" id="3.40.50.2000">
    <property type="entry name" value="Glycogen Phosphorylase B"/>
    <property type="match status" value="1"/>
</dbReference>
<dbReference type="RefSeq" id="WP_116558781.1">
    <property type="nucleotide sequence ID" value="NZ_QDKM01000005.1"/>
</dbReference>
<comment type="caution">
    <text evidence="2">The sequence shown here is derived from an EMBL/GenBank/DDBJ whole genome shotgun (WGS) entry which is preliminary data.</text>
</comment>
<gene>
    <name evidence="2" type="ORF">DDE20_12145</name>
</gene>
<evidence type="ECO:0000259" key="1">
    <source>
        <dbReference type="Pfam" id="PF00534"/>
    </source>
</evidence>
<protein>
    <recommendedName>
        <fullName evidence="1">Glycosyl transferase family 1 domain-containing protein</fullName>
    </recommendedName>
</protein>